<evidence type="ECO:0000313" key="1">
    <source>
        <dbReference type="EMBL" id="KAF2738877.1"/>
    </source>
</evidence>
<evidence type="ECO:0000313" key="2">
    <source>
        <dbReference type="Proteomes" id="UP000799444"/>
    </source>
</evidence>
<gene>
    <name evidence="1" type="ORF">EJ04DRAFT_509067</name>
</gene>
<dbReference type="Proteomes" id="UP000799444">
    <property type="component" value="Unassembled WGS sequence"/>
</dbReference>
<reference evidence="1" key="1">
    <citation type="journal article" date="2020" name="Stud. Mycol.">
        <title>101 Dothideomycetes genomes: a test case for predicting lifestyles and emergence of pathogens.</title>
        <authorList>
            <person name="Haridas S."/>
            <person name="Albert R."/>
            <person name="Binder M."/>
            <person name="Bloem J."/>
            <person name="Labutti K."/>
            <person name="Salamov A."/>
            <person name="Andreopoulos B."/>
            <person name="Baker S."/>
            <person name="Barry K."/>
            <person name="Bills G."/>
            <person name="Bluhm B."/>
            <person name="Cannon C."/>
            <person name="Castanera R."/>
            <person name="Culley D."/>
            <person name="Daum C."/>
            <person name="Ezra D."/>
            <person name="Gonzalez J."/>
            <person name="Henrissat B."/>
            <person name="Kuo A."/>
            <person name="Liang C."/>
            <person name="Lipzen A."/>
            <person name="Lutzoni F."/>
            <person name="Magnuson J."/>
            <person name="Mondo S."/>
            <person name="Nolan M."/>
            <person name="Ohm R."/>
            <person name="Pangilinan J."/>
            <person name="Park H.-J."/>
            <person name="Ramirez L."/>
            <person name="Alfaro M."/>
            <person name="Sun H."/>
            <person name="Tritt A."/>
            <person name="Yoshinaga Y."/>
            <person name="Zwiers L.-H."/>
            <person name="Turgeon B."/>
            <person name="Goodwin S."/>
            <person name="Spatafora J."/>
            <person name="Crous P."/>
            <person name="Grigoriev I."/>
        </authorList>
    </citation>
    <scope>NUCLEOTIDE SEQUENCE</scope>
    <source>
        <strain evidence="1">CBS 125425</strain>
    </source>
</reference>
<keyword evidence="2" id="KW-1185">Reference proteome</keyword>
<accession>A0A9P4R8Y2</accession>
<organism evidence="1 2">
    <name type="scientific">Polyplosphaeria fusca</name>
    <dbReference type="NCBI Taxonomy" id="682080"/>
    <lineage>
        <taxon>Eukaryota</taxon>
        <taxon>Fungi</taxon>
        <taxon>Dikarya</taxon>
        <taxon>Ascomycota</taxon>
        <taxon>Pezizomycotina</taxon>
        <taxon>Dothideomycetes</taxon>
        <taxon>Pleosporomycetidae</taxon>
        <taxon>Pleosporales</taxon>
        <taxon>Tetraplosphaeriaceae</taxon>
        <taxon>Polyplosphaeria</taxon>
    </lineage>
</organism>
<proteinExistence type="predicted"/>
<evidence type="ECO:0008006" key="3">
    <source>
        <dbReference type="Google" id="ProtNLM"/>
    </source>
</evidence>
<dbReference type="EMBL" id="ML996106">
    <property type="protein sequence ID" value="KAF2738877.1"/>
    <property type="molecule type" value="Genomic_DNA"/>
</dbReference>
<comment type="caution">
    <text evidence="1">The sequence shown here is derived from an EMBL/GenBank/DDBJ whole genome shotgun (WGS) entry which is preliminary data.</text>
</comment>
<dbReference type="AlphaFoldDB" id="A0A9P4R8Y2"/>
<sequence>MRQPNTFVRELREVGGSVRVRGSCAGAEHLERVSGGADAEYVWILRGYGMRSGVLIVVVELERLVALKEALTPESSSEGDTPDSAAMGAAELAWVTGSEPERSKSGPYWGPLSVYPALGNLLRARGEIIPATAAHVAGRGLLDALPPVQKGSATFPSPGVCLSIIDTYIWCIKDFYPIVPDYIAKGIGRVDFDEESTPAVLPRNMLLPLLLSVSLRLISKTQPSLKDHADAYFASGVQTNGFEEISIRARLTVLLLACLHNLLSLEQGTIWQQLGLANQLAVENMSEIREGGGAIMYGILVTLEVEVAAAYGRPASKVAQNGALTESDYNGNTLAFHVYLLSLIRRKIHSLVVSTQKNDDTCAKSSSLRGDLSSWIMDWNLAVSGAAPNNPRRSEWLRTIGAALYDQSLLRVLDIPQVEAKHPRERNNVAMRFIQNCHALCFQRQQLESEPPLVFPFFWTHAHAVFGAALVVLKYGENSQDENEALDKAVALLLRLDVEQKLVQTLLALRAAVSGA</sequence>
<dbReference type="OrthoDB" id="189997at2759"/>
<name>A0A9P4R8Y2_9PLEO</name>
<protein>
    <recommendedName>
        <fullName evidence="3">Transcription factor domain-containing protein</fullName>
    </recommendedName>
</protein>